<feature type="region of interest" description="Disordered" evidence="1">
    <location>
        <begin position="158"/>
        <end position="184"/>
    </location>
</feature>
<protein>
    <submittedName>
        <fullName evidence="2">Uncharacterized protein</fullName>
    </submittedName>
</protein>
<accession>A0ABX5Y3J3</accession>
<sequence>MWSNLRRSATSGPLLQTVRFRSLRHAVHRRRGAMVVLVSRVHFKHPKALDFQGSARRAFGQIRLSIKEKHRGPHDASDGGVRRLRITRWTTRDQDDCYTKTLTTCGQRIQEAGVSLSGWSLTQRRSTVTADQPPKRRAIQLSSTVAITRSRRTINHFKNHTSAARCASRGYPPSSDRTSAAPST</sequence>
<evidence type="ECO:0000313" key="3">
    <source>
        <dbReference type="Proteomes" id="UP000318081"/>
    </source>
</evidence>
<name>A0ABX5Y3J3_9BACT</name>
<organism evidence="2 3">
    <name type="scientific">Stieleria magnilauensis</name>
    <dbReference type="NCBI Taxonomy" id="2527963"/>
    <lineage>
        <taxon>Bacteria</taxon>
        <taxon>Pseudomonadati</taxon>
        <taxon>Planctomycetota</taxon>
        <taxon>Planctomycetia</taxon>
        <taxon>Pirellulales</taxon>
        <taxon>Pirellulaceae</taxon>
        <taxon>Stieleria</taxon>
    </lineage>
</organism>
<gene>
    <name evidence="2" type="ORF">TBK1r_65570</name>
</gene>
<feature type="compositionally biased region" description="Polar residues" evidence="1">
    <location>
        <begin position="175"/>
        <end position="184"/>
    </location>
</feature>
<proteinExistence type="predicted"/>
<reference evidence="2 3" key="1">
    <citation type="submission" date="2019-02" db="EMBL/GenBank/DDBJ databases">
        <title>Deep-cultivation of Planctomycetes and their phenomic and genomic characterization uncovers novel biology.</title>
        <authorList>
            <person name="Wiegand S."/>
            <person name="Jogler M."/>
            <person name="Boedeker C."/>
            <person name="Pinto D."/>
            <person name="Vollmers J."/>
            <person name="Rivas-Marin E."/>
            <person name="Kohn T."/>
            <person name="Peeters S.H."/>
            <person name="Heuer A."/>
            <person name="Rast P."/>
            <person name="Oberbeckmann S."/>
            <person name="Bunk B."/>
            <person name="Jeske O."/>
            <person name="Meyerdierks A."/>
            <person name="Storesund J.E."/>
            <person name="Kallscheuer N."/>
            <person name="Luecker S."/>
            <person name="Lage O.M."/>
            <person name="Pohl T."/>
            <person name="Merkel B.J."/>
            <person name="Hornburger P."/>
            <person name="Mueller R.-W."/>
            <person name="Bruemmer F."/>
            <person name="Labrenz M."/>
            <person name="Spormann A.M."/>
            <person name="Op den Camp H."/>
            <person name="Overmann J."/>
            <person name="Amann R."/>
            <person name="Jetten M.S.M."/>
            <person name="Mascher T."/>
            <person name="Medema M.H."/>
            <person name="Devos D.P."/>
            <person name="Kaster A.-K."/>
            <person name="Ovreas L."/>
            <person name="Rohde M."/>
            <person name="Galperin M.Y."/>
            <person name="Jogler C."/>
        </authorList>
    </citation>
    <scope>NUCLEOTIDE SEQUENCE [LARGE SCALE GENOMIC DNA]</scope>
    <source>
        <strain evidence="2 3">TBK1r</strain>
    </source>
</reference>
<evidence type="ECO:0000256" key="1">
    <source>
        <dbReference type="SAM" id="MobiDB-lite"/>
    </source>
</evidence>
<dbReference type="Proteomes" id="UP000318081">
    <property type="component" value="Chromosome"/>
</dbReference>
<evidence type="ECO:0000313" key="2">
    <source>
        <dbReference type="EMBL" id="QDV87526.1"/>
    </source>
</evidence>
<dbReference type="EMBL" id="CP036432">
    <property type="protein sequence ID" value="QDV87526.1"/>
    <property type="molecule type" value="Genomic_DNA"/>
</dbReference>
<keyword evidence="3" id="KW-1185">Reference proteome</keyword>